<dbReference type="GO" id="GO:0030126">
    <property type="term" value="C:COPI vesicle coat"/>
    <property type="evidence" value="ECO:0007669"/>
    <property type="project" value="UniProtKB-UniRule"/>
</dbReference>
<dbReference type="AlphaFoldDB" id="A0A5K3FI46"/>
<dbReference type="SUPFAM" id="SSF49447">
    <property type="entry name" value="Second domain of Mu2 adaptin subunit (ap50) of ap2 adaptor"/>
    <property type="match status" value="1"/>
</dbReference>
<dbReference type="Gene3D" id="3.30.450.60">
    <property type="match status" value="1"/>
</dbReference>
<evidence type="ECO:0000256" key="3">
    <source>
        <dbReference type="ARBA" id="ARBA00022448"/>
    </source>
</evidence>
<dbReference type="InterPro" id="IPR022775">
    <property type="entry name" value="AP_mu_sigma_su"/>
</dbReference>
<dbReference type="GO" id="GO:0015031">
    <property type="term" value="P:protein transport"/>
    <property type="evidence" value="ECO:0007669"/>
    <property type="project" value="UniProtKB-KW"/>
</dbReference>
<evidence type="ECO:0000256" key="9">
    <source>
        <dbReference type="ARBA" id="ARBA00023329"/>
    </source>
</evidence>
<dbReference type="InterPro" id="IPR036168">
    <property type="entry name" value="AP2_Mu_C_sf"/>
</dbReference>
<keyword evidence="7 10" id="KW-0333">Golgi apparatus</keyword>
<protein>
    <recommendedName>
        <fullName evidence="10">Coatomer subunit delta</fullName>
    </recommendedName>
</protein>
<evidence type="ECO:0000256" key="5">
    <source>
        <dbReference type="ARBA" id="ARBA00022892"/>
    </source>
</evidence>
<evidence type="ECO:0000256" key="8">
    <source>
        <dbReference type="ARBA" id="ARBA00023136"/>
    </source>
</evidence>
<organism evidence="13">
    <name type="scientific">Mesocestoides corti</name>
    <name type="common">Flatworm</name>
    <dbReference type="NCBI Taxonomy" id="53468"/>
    <lineage>
        <taxon>Eukaryota</taxon>
        <taxon>Metazoa</taxon>
        <taxon>Spiralia</taxon>
        <taxon>Lophotrochozoa</taxon>
        <taxon>Platyhelminthes</taxon>
        <taxon>Cestoda</taxon>
        <taxon>Eucestoda</taxon>
        <taxon>Cyclophyllidea</taxon>
        <taxon>Mesocestoididae</taxon>
        <taxon>Mesocestoides</taxon>
    </lineage>
</organism>
<evidence type="ECO:0000256" key="2">
    <source>
        <dbReference type="ARBA" id="ARBA00011775"/>
    </source>
</evidence>
<dbReference type="PANTHER" id="PTHR10121">
    <property type="entry name" value="COATOMER SUBUNIT DELTA"/>
    <property type="match status" value="1"/>
</dbReference>
<dbReference type="WBParaSite" id="MCU_008600-RB">
    <property type="protein sequence ID" value="MCU_008600-RB"/>
    <property type="gene ID" value="MCU_008600"/>
</dbReference>
<evidence type="ECO:0000256" key="4">
    <source>
        <dbReference type="ARBA" id="ARBA00022490"/>
    </source>
</evidence>
<comment type="similarity">
    <text evidence="1 10">Belongs to the adaptor complexes medium subunit family. Delta-COP subfamily.</text>
</comment>
<dbReference type="CDD" id="cd14830">
    <property type="entry name" value="Delta_COP_N"/>
    <property type="match status" value="1"/>
</dbReference>
<dbReference type="FunFam" id="3.30.450.60:FF:000003">
    <property type="entry name" value="Coatomer subunit delta"/>
    <property type="match status" value="1"/>
</dbReference>
<keyword evidence="4 10" id="KW-0963">Cytoplasm</keyword>
<keyword evidence="8 10" id="KW-0472">Membrane</keyword>
<dbReference type="InterPro" id="IPR027059">
    <property type="entry name" value="Coatomer_dsu"/>
</dbReference>
<evidence type="ECO:0000259" key="12">
    <source>
        <dbReference type="PROSITE" id="PS51072"/>
    </source>
</evidence>
<reference evidence="13" key="1">
    <citation type="submission" date="2019-11" db="UniProtKB">
        <authorList>
            <consortium name="WormBaseParasite"/>
        </authorList>
    </citation>
    <scope>IDENTIFICATION</scope>
</reference>
<keyword evidence="5 10" id="KW-0931">ER-Golgi transport</keyword>
<dbReference type="InterPro" id="IPR011012">
    <property type="entry name" value="Longin-like_dom_sf"/>
</dbReference>
<evidence type="ECO:0000256" key="11">
    <source>
        <dbReference type="RuleBase" id="RU366052"/>
    </source>
</evidence>
<accession>A0A5K3FI46</accession>
<dbReference type="GO" id="GO:0000139">
    <property type="term" value="C:Golgi membrane"/>
    <property type="evidence" value="ECO:0007669"/>
    <property type="project" value="UniProtKB-SubCell"/>
</dbReference>
<keyword evidence="6 10" id="KW-0653">Protein transport</keyword>
<dbReference type="SUPFAM" id="SSF64356">
    <property type="entry name" value="SNARE-like"/>
    <property type="match status" value="1"/>
</dbReference>
<comment type="subcellular location">
    <subcellularLocation>
        <location evidence="10 11">Cytoplasm</location>
    </subcellularLocation>
    <subcellularLocation>
        <location evidence="10 11">Cytoplasmic vesicle</location>
        <location evidence="10 11">COPI-coated vesicle membrane</location>
        <topology evidence="10 11">Peripheral membrane protein</topology>
        <orientation evidence="10 11">Cytoplasmic side</orientation>
    </subcellularLocation>
    <subcellularLocation>
        <location evidence="10 11">Golgi apparatus membrane</location>
        <topology evidence="10 11">Peripheral membrane protein</topology>
        <orientation evidence="10 11">Cytoplasmic side</orientation>
    </subcellularLocation>
</comment>
<evidence type="ECO:0000256" key="6">
    <source>
        <dbReference type="ARBA" id="ARBA00022927"/>
    </source>
</evidence>
<comment type="subunit">
    <text evidence="2 10">Oligomeric complex that consists of at least the alpha, beta, beta', gamma, delta, epsilon and zeta subunits.</text>
</comment>
<dbReference type="GO" id="GO:0006890">
    <property type="term" value="P:retrograde vesicle-mediated transport, Golgi to endoplasmic reticulum"/>
    <property type="evidence" value="ECO:0007669"/>
    <property type="project" value="UniProtKB-UniRule"/>
</dbReference>
<keyword evidence="9 10" id="KW-0968">Cytoplasmic vesicle</keyword>
<proteinExistence type="inferred from homology"/>
<feature type="domain" description="MHD" evidence="12">
    <location>
        <begin position="276"/>
        <end position="526"/>
    </location>
</feature>
<dbReference type="PANTHER" id="PTHR10121:SF0">
    <property type="entry name" value="COATOMER SUBUNIT DELTA"/>
    <property type="match status" value="1"/>
</dbReference>
<evidence type="ECO:0000256" key="10">
    <source>
        <dbReference type="RuleBase" id="RU364018"/>
    </source>
</evidence>
<evidence type="ECO:0000256" key="7">
    <source>
        <dbReference type="ARBA" id="ARBA00023034"/>
    </source>
</evidence>
<evidence type="ECO:0000313" key="13">
    <source>
        <dbReference type="WBParaSite" id="MCU_008600-RB"/>
    </source>
</evidence>
<keyword evidence="3 10" id="KW-0813">Transport</keyword>
<dbReference type="InterPro" id="IPR028565">
    <property type="entry name" value="MHD"/>
</dbReference>
<sequence>MVLLAAAICTKDGKALVSRQFVEMSKSRVEGLISTFPKLADPGKQHTFVETDSVRYVYQPLERMYVLLITTKASNILEDLETLRLFARVIPEYARGSEASDIVENAFQIIFAFDEIVALGYRESVTLSQIRTFTEMDSHEEKMFNAVRENQMQEARELSKRKARELHQARVAAAKQGLPPSAVYNSFSSGKMDSFGSTPSIEPAVDDHSTPLLGGQQSTLDQPVRRGMQLGSRGGHNKVEMEKLTDMLRAEGPVADPVISRQTTGKSDTHPPVASIQNLHIRVEEKLTVLAGRDGGLESMELAGVLQVRAGDEEASRARIRVDVSEATTGNAKRPPASMQTHPNLDKRVFQTSNWLQIKAGGKVFPIDQEVGVLRWRLQTHEETALPVLINCWPNEINGGFEVNVEYELQDTSLSLQDFCITIPLPTTTKPPIVGACDGDYEVDSRRGQLVWTRPLVDTDNATGSLDFTIKTDRGAKADLFFPVQLNFTSTASYCGVKVTETTDADESPIKFSYEANFHPDRYEVA</sequence>
<evidence type="ECO:0000256" key="1">
    <source>
        <dbReference type="ARBA" id="ARBA00010516"/>
    </source>
</evidence>
<comment type="function">
    <text evidence="10">The coatomer is a cytosolic protein complex that binds to dilysine motifs and reversibly associates with Golgi non-clathrin-coated vesicles, which further mediate biosynthetic protein transport from the ER, via the Golgi up to the trans Golgi network. Coatomer complex is required for budding from Golgi membranes, and is essential for the retrograde Golgi-to-ER transport of dilysine-tagged proteins.</text>
</comment>
<dbReference type="GO" id="GO:0006888">
    <property type="term" value="P:endoplasmic reticulum to Golgi vesicle-mediated transport"/>
    <property type="evidence" value="ECO:0007669"/>
    <property type="project" value="TreeGrafter"/>
</dbReference>
<name>A0A5K3FI46_MESCO</name>
<dbReference type="PROSITE" id="PS51072">
    <property type="entry name" value="MHD"/>
    <property type="match status" value="1"/>
</dbReference>
<dbReference type="GO" id="GO:0051645">
    <property type="term" value="P:Golgi localization"/>
    <property type="evidence" value="ECO:0007669"/>
    <property type="project" value="TreeGrafter"/>
</dbReference>
<dbReference type="Pfam" id="PF01217">
    <property type="entry name" value="Clat_adaptor_s"/>
    <property type="match status" value="1"/>
</dbReference>
<dbReference type="CDD" id="cd09254">
    <property type="entry name" value="AP_delta-COPI_MHD"/>
    <property type="match status" value="1"/>
</dbReference>
<dbReference type="Pfam" id="PF00928">
    <property type="entry name" value="Adap_comp_sub"/>
    <property type="match status" value="1"/>
</dbReference>
<dbReference type="Gene3D" id="2.60.40.1170">
    <property type="entry name" value="Mu homology domain, subdomain B"/>
    <property type="match status" value="2"/>
</dbReference>